<dbReference type="EMBL" id="LSBJ02000001">
    <property type="protein sequence ID" value="OAQ61270.1"/>
    <property type="molecule type" value="Genomic_DNA"/>
</dbReference>
<keyword evidence="2 3" id="KW-0378">Hydrolase</keyword>
<gene>
    <name evidence="5" type="ORF">VFPPC_02264</name>
</gene>
<dbReference type="Proteomes" id="UP000078397">
    <property type="component" value="Unassembled WGS sequence"/>
</dbReference>
<proteinExistence type="inferred from homology"/>
<dbReference type="KEGG" id="pchm:VFPPC_02264"/>
<keyword evidence="6" id="KW-1185">Reference proteome</keyword>
<feature type="domain" description="Carboxylesterase type B" evidence="4">
    <location>
        <begin position="25"/>
        <end position="542"/>
    </location>
</feature>
<sequence length="566" mass="61308">MAISDGALFMVLANVILTLAAPRASPIVDLKYARYQGIANATLGTTSYYSIPFAEPPTQNLRWQPPAPIENSSVYKGNPLQDATIPGVACIQTTPQWGVQLLADLQDGKIGSPLARAAFGTSSLNQTQSEDCLRLDIVVPNRPKSQKLPVVVMIHGGAYVSGSSLTADGNAFVSESNGAVISVSIQYRLGPYGFLASKEIKQDGTANAGLLDQRLALDWVQRHISTFGGDPTKVTIWGGSAGGGSVGLQMMLYGGVANPPFRGGISEYPGFVPFHNSETQAAAYHDLLTLTGCSSLKCLRALPAANLANASQEIYALGYAAGRYGYGDPYFGPVVDGNIIRDLPSTAFKVGHFSKIPIICDREAYEGFAFTNFSINKDDQVLPDVKAFWPNVDPASSYFSNLMNLYPKTDFQLFLDPILALYAALVPQTLLNVPFYQRAGIFGDAVINCPSYYMAEGVSNYGTPAWKMRFAAGNEAHGSAASFTLQPSATSGNLFLARQLKDYYVSFITTLDPNAFTTFLKPVWPQYKPFSYQILNVEQLTVDSRRDPDASSRCAFFRSQNEYSLI</sequence>
<dbReference type="OrthoDB" id="408631at2759"/>
<dbReference type="InterPro" id="IPR019826">
    <property type="entry name" value="Carboxylesterase_B_AS"/>
</dbReference>
<dbReference type="ESTHER" id="metcm-a0a179f7g2">
    <property type="family name" value="Fungal_carboxylesterase_lipase"/>
</dbReference>
<evidence type="ECO:0000313" key="6">
    <source>
        <dbReference type="Proteomes" id="UP000078397"/>
    </source>
</evidence>
<organism evidence="5 6">
    <name type="scientific">Pochonia chlamydosporia 170</name>
    <dbReference type="NCBI Taxonomy" id="1380566"/>
    <lineage>
        <taxon>Eukaryota</taxon>
        <taxon>Fungi</taxon>
        <taxon>Dikarya</taxon>
        <taxon>Ascomycota</taxon>
        <taxon>Pezizomycotina</taxon>
        <taxon>Sordariomycetes</taxon>
        <taxon>Hypocreomycetidae</taxon>
        <taxon>Hypocreales</taxon>
        <taxon>Clavicipitaceae</taxon>
        <taxon>Pochonia</taxon>
    </lineage>
</organism>
<accession>A0A179F7G2</accession>
<dbReference type="STRING" id="1380566.A0A179F7G2"/>
<dbReference type="Gene3D" id="3.40.50.1820">
    <property type="entry name" value="alpha/beta hydrolase"/>
    <property type="match status" value="1"/>
</dbReference>
<comment type="caution">
    <text evidence="5">The sequence shown here is derived from an EMBL/GenBank/DDBJ whole genome shotgun (WGS) entry which is preliminary data.</text>
</comment>
<feature type="signal peptide" evidence="3">
    <location>
        <begin position="1"/>
        <end position="20"/>
    </location>
</feature>
<dbReference type="SUPFAM" id="SSF53474">
    <property type="entry name" value="alpha/beta-Hydrolases"/>
    <property type="match status" value="1"/>
</dbReference>
<dbReference type="Pfam" id="PF00135">
    <property type="entry name" value="COesterase"/>
    <property type="match status" value="1"/>
</dbReference>
<reference evidence="5 6" key="1">
    <citation type="journal article" date="2016" name="PLoS Pathog.">
        <title>Biosynthesis of antibiotic leucinostatins in bio-control fungus Purpureocillium lilacinum and their inhibition on phytophthora revealed by genome mining.</title>
        <authorList>
            <person name="Wang G."/>
            <person name="Liu Z."/>
            <person name="Lin R."/>
            <person name="Li E."/>
            <person name="Mao Z."/>
            <person name="Ling J."/>
            <person name="Yang Y."/>
            <person name="Yin W.B."/>
            <person name="Xie B."/>
        </authorList>
    </citation>
    <scope>NUCLEOTIDE SEQUENCE [LARGE SCALE GENOMIC DNA]</scope>
    <source>
        <strain evidence="5">170</strain>
    </source>
</reference>
<dbReference type="EC" id="3.1.1.-" evidence="3"/>
<keyword evidence="3" id="KW-0732">Signal</keyword>
<protein>
    <recommendedName>
        <fullName evidence="3">Carboxylic ester hydrolase</fullName>
        <ecNumber evidence="3">3.1.1.-</ecNumber>
    </recommendedName>
</protein>
<evidence type="ECO:0000313" key="5">
    <source>
        <dbReference type="EMBL" id="OAQ61270.1"/>
    </source>
</evidence>
<dbReference type="InterPro" id="IPR029058">
    <property type="entry name" value="AB_hydrolase_fold"/>
</dbReference>
<dbReference type="GeneID" id="28845936"/>
<dbReference type="RefSeq" id="XP_018139079.1">
    <property type="nucleotide sequence ID" value="XM_018281942.1"/>
</dbReference>
<comment type="similarity">
    <text evidence="1 3">Belongs to the type-B carboxylesterase/lipase family.</text>
</comment>
<dbReference type="PROSITE" id="PS00122">
    <property type="entry name" value="CARBOXYLESTERASE_B_1"/>
    <property type="match status" value="1"/>
</dbReference>
<dbReference type="PANTHER" id="PTHR11559">
    <property type="entry name" value="CARBOXYLESTERASE"/>
    <property type="match status" value="1"/>
</dbReference>
<name>A0A179F7G2_METCM</name>
<dbReference type="AlphaFoldDB" id="A0A179F7G2"/>
<dbReference type="GO" id="GO:0016787">
    <property type="term" value="F:hydrolase activity"/>
    <property type="evidence" value="ECO:0007669"/>
    <property type="project" value="UniProtKB-KW"/>
</dbReference>
<evidence type="ECO:0000256" key="1">
    <source>
        <dbReference type="ARBA" id="ARBA00005964"/>
    </source>
</evidence>
<feature type="chain" id="PRO_5026378682" description="Carboxylic ester hydrolase" evidence="3">
    <location>
        <begin position="21"/>
        <end position="566"/>
    </location>
</feature>
<dbReference type="InterPro" id="IPR050309">
    <property type="entry name" value="Type-B_Carboxylest/Lipase"/>
</dbReference>
<evidence type="ECO:0000256" key="3">
    <source>
        <dbReference type="RuleBase" id="RU361235"/>
    </source>
</evidence>
<dbReference type="InterPro" id="IPR002018">
    <property type="entry name" value="CarbesteraseB"/>
</dbReference>
<evidence type="ECO:0000259" key="4">
    <source>
        <dbReference type="Pfam" id="PF00135"/>
    </source>
</evidence>
<evidence type="ECO:0000256" key="2">
    <source>
        <dbReference type="ARBA" id="ARBA00022801"/>
    </source>
</evidence>